<dbReference type="RefSeq" id="WP_040719510.1">
    <property type="nucleotide sequence ID" value="NZ_CAWPHS010000018.1"/>
</dbReference>
<accession>A0A7X6M0M6</accession>
<evidence type="ECO:0000313" key="3">
    <source>
        <dbReference type="Proteomes" id="UP000523447"/>
    </source>
</evidence>
<dbReference type="PROSITE" id="PS50043">
    <property type="entry name" value="HTH_LUXR_2"/>
    <property type="match status" value="1"/>
</dbReference>
<name>A0A7X6M0M6_9NOCA</name>
<evidence type="ECO:0000259" key="1">
    <source>
        <dbReference type="PROSITE" id="PS50043"/>
    </source>
</evidence>
<organism evidence="2 3">
    <name type="scientific">Nocardia veterana</name>
    <dbReference type="NCBI Taxonomy" id="132249"/>
    <lineage>
        <taxon>Bacteria</taxon>
        <taxon>Bacillati</taxon>
        <taxon>Actinomycetota</taxon>
        <taxon>Actinomycetes</taxon>
        <taxon>Mycobacteriales</taxon>
        <taxon>Nocardiaceae</taxon>
        <taxon>Nocardia</taxon>
    </lineage>
</organism>
<dbReference type="SUPFAM" id="SSF46894">
    <property type="entry name" value="C-terminal effector domain of the bipartite response regulators"/>
    <property type="match status" value="1"/>
</dbReference>
<dbReference type="CDD" id="cd06170">
    <property type="entry name" value="LuxR_C_like"/>
    <property type="match status" value="1"/>
</dbReference>
<dbReference type="SMART" id="SM00421">
    <property type="entry name" value="HTH_LUXR"/>
    <property type="match status" value="1"/>
</dbReference>
<dbReference type="PANTHER" id="PTHR47691">
    <property type="entry name" value="REGULATOR-RELATED"/>
    <property type="match status" value="1"/>
</dbReference>
<feature type="domain" description="HTH luxR-type" evidence="1">
    <location>
        <begin position="749"/>
        <end position="814"/>
    </location>
</feature>
<comment type="caution">
    <text evidence="2">The sequence shown here is derived from an EMBL/GenBank/DDBJ whole genome shotgun (WGS) entry which is preliminary data.</text>
</comment>
<evidence type="ECO:0000313" key="2">
    <source>
        <dbReference type="EMBL" id="NKY88110.1"/>
    </source>
</evidence>
<dbReference type="Gene3D" id="1.10.10.10">
    <property type="entry name" value="Winged helix-like DNA-binding domain superfamily/Winged helix DNA-binding domain"/>
    <property type="match status" value="1"/>
</dbReference>
<reference evidence="2 3" key="1">
    <citation type="submission" date="2020-04" db="EMBL/GenBank/DDBJ databases">
        <title>MicrobeNet Type strains.</title>
        <authorList>
            <person name="Nicholson A.C."/>
        </authorList>
    </citation>
    <scope>NUCLEOTIDE SEQUENCE [LARGE SCALE GENOMIC DNA]</scope>
    <source>
        <strain evidence="2 3">DSM 44445</strain>
    </source>
</reference>
<dbReference type="InterPro" id="IPR016032">
    <property type="entry name" value="Sig_transdc_resp-reg_C-effctor"/>
</dbReference>
<protein>
    <submittedName>
        <fullName evidence="2">LuxR family transcriptional regulator</fullName>
    </submittedName>
</protein>
<dbReference type="GO" id="GO:0003677">
    <property type="term" value="F:DNA binding"/>
    <property type="evidence" value="ECO:0007669"/>
    <property type="project" value="InterPro"/>
</dbReference>
<dbReference type="InterPro" id="IPR036388">
    <property type="entry name" value="WH-like_DNA-bd_sf"/>
</dbReference>
<proteinExistence type="predicted"/>
<dbReference type="Proteomes" id="UP000523447">
    <property type="component" value="Unassembled WGS sequence"/>
</dbReference>
<dbReference type="EMBL" id="JAAXPE010000025">
    <property type="protein sequence ID" value="NKY88110.1"/>
    <property type="molecule type" value="Genomic_DNA"/>
</dbReference>
<dbReference type="AlphaFoldDB" id="A0A7X6M0M6"/>
<dbReference type="InterPro" id="IPR027417">
    <property type="entry name" value="P-loop_NTPase"/>
</dbReference>
<gene>
    <name evidence="2" type="ORF">HGA07_21095</name>
</gene>
<dbReference type="GO" id="GO:0006355">
    <property type="term" value="P:regulation of DNA-templated transcription"/>
    <property type="evidence" value="ECO:0007669"/>
    <property type="project" value="InterPro"/>
</dbReference>
<dbReference type="InterPro" id="IPR000792">
    <property type="entry name" value="Tscrpt_reg_LuxR_C"/>
</dbReference>
<sequence>MAARQRGIAPGPSDDFVGRHRELDRLATLLLGKRRLITVVGPGGIGKTRLVAEAVHRFGRARQEPVPWVRLARLPKSADATAVADEIVRSVVGHDFSGRPSWEALIETLTDSSAPRPLVVIDNCEHVLAAAGAAVTELLDAVPTVTVLATSRGRVGWVDEQVLRVPPLSDQQAIELFCRRAELTSTTVTDTETVRSICRHLNNQPLHIRLAAARLFRQPLRAIARDLTGEQTDRRLAWPADPHFGAEERHQAIGDVIAWSFDLCGDSERLLLERMSVFAPGGEHGGSDIDVVDVGADLDAVRTICSGPDGTGLELAPDQIEGLLERLADQSLVSVHLSGDRAHYSLLESIRVFARQRVAARGDAEPRRLAARHRRYYRDRIRSARSEWFSHRERELLNWASASWDNLLLAVEGSMRTPGEAVIGLEIVSGMIALRVPFFRGSLRDARCWAEQTLAATADDDPDASRLRLATRAAVAWICLCQGLPDDAARMLHECATLCLTDDDARSAWLDDPVPDRAVPGTVEFAAGCTLMLVHGDVRALVVLARAREKFTAAGDYGNAAMSELFEALTAAFLGNRDQALALTRRHLDNTTRAQGEWATSWAEIAWIIAETRYGDAHQAIATARATLARQIAMRDAWGAVWTVHALVWALSRVLTSGSGRSASAADTARLVGAADALRRRLGVEIAHLRPFSAETARAVERLRKNLGTNRFESLRQEGAGLRPPMAHVARLAQGEGPSTDQRAPTGDAERSWDHLTHAEREVAVLAAAGWTNAAIATRRGSSRRTVDAQIAAVLRKLTIDSREDISALIPPGNRDGARAAR</sequence>
<dbReference type="Pfam" id="PF00196">
    <property type="entry name" value="GerE"/>
    <property type="match status" value="1"/>
</dbReference>
<keyword evidence="3" id="KW-1185">Reference proteome</keyword>
<dbReference type="InterPro" id="IPR041664">
    <property type="entry name" value="AAA_16"/>
</dbReference>
<dbReference type="PANTHER" id="PTHR47691:SF3">
    <property type="entry name" value="HTH-TYPE TRANSCRIPTIONAL REGULATOR RV0890C-RELATED"/>
    <property type="match status" value="1"/>
</dbReference>
<dbReference type="Gene3D" id="3.40.50.300">
    <property type="entry name" value="P-loop containing nucleotide triphosphate hydrolases"/>
    <property type="match status" value="1"/>
</dbReference>
<dbReference type="SUPFAM" id="SSF52540">
    <property type="entry name" value="P-loop containing nucleoside triphosphate hydrolases"/>
    <property type="match status" value="1"/>
</dbReference>
<dbReference type="Pfam" id="PF13191">
    <property type="entry name" value="AAA_16"/>
    <property type="match status" value="1"/>
</dbReference>